<reference evidence="1 2" key="1">
    <citation type="submission" date="2017-10" db="EMBL/GenBank/DDBJ databases">
        <title>Comparative genomics between pathogenic Norcardia.</title>
        <authorList>
            <person name="Zeng L."/>
        </authorList>
    </citation>
    <scope>NUCLEOTIDE SEQUENCE [LARGE SCALE GENOMIC DNA]</scope>
    <source>
        <strain evidence="1 2">NC_YFY_NT001</strain>
    </source>
</reference>
<dbReference type="RefSeq" id="WP_098697151.1">
    <property type="nucleotide sequence ID" value="NZ_CP023778.1"/>
</dbReference>
<accession>A0A291RRC5</accession>
<name>A0A291RRC5_9NOCA</name>
<dbReference type="AlphaFoldDB" id="A0A291RRC5"/>
<evidence type="ECO:0000313" key="1">
    <source>
        <dbReference type="EMBL" id="ATL70161.1"/>
    </source>
</evidence>
<dbReference type="Proteomes" id="UP000221961">
    <property type="component" value="Chromosome"/>
</dbReference>
<sequence>MTIARPAAGFDRFRGYPTVGSGNLGRVTEFLALGDGIVRQLSDVLLRLDGLQAVLDDSAATPGQRNTASRDVRALVSGLEAEIRSRNTAMLDITAGWPMAALA</sequence>
<dbReference type="KEGG" id="ntp:CRH09_32220"/>
<proteinExistence type="predicted"/>
<protein>
    <submittedName>
        <fullName evidence="1">Uncharacterized protein</fullName>
    </submittedName>
</protein>
<dbReference type="GeneID" id="88361940"/>
<evidence type="ECO:0000313" key="2">
    <source>
        <dbReference type="Proteomes" id="UP000221961"/>
    </source>
</evidence>
<gene>
    <name evidence="1" type="ORF">CRH09_32220</name>
</gene>
<organism evidence="1 2">
    <name type="scientific">Nocardia terpenica</name>
    <dbReference type="NCBI Taxonomy" id="455432"/>
    <lineage>
        <taxon>Bacteria</taxon>
        <taxon>Bacillati</taxon>
        <taxon>Actinomycetota</taxon>
        <taxon>Actinomycetes</taxon>
        <taxon>Mycobacteriales</taxon>
        <taxon>Nocardiaceae</taxon>
        <taxon>Nocardia</taxon>
    </lineage>
</organism>
<dbReference type="EMBL" id="CP023778">
    <property type="protein sequence ID" value="ATL70161.1"/>
    <property type="molecule type" value="Genomic_DNA"/>
</dbReference>